<protein>
    <submittedName>
        <fullName evidence="1">Plasmid mobilization relaxosome protein MobC</fullName>
    </submittedName>
</protein>
<evidence type="ECO:0000313" key="1">
    <source>
        <dbReference type="EMBL" id="ECU3336519.1"/>
    </source>
</evidence>
<dbReference type="Pfam" id="PF21983">
    <property type="entry name" value="NikA-like"/>
    <property type="match status" value="1"/>
</dbReference>
<gene>
    <name evidence="1" type="primary">mobC</name>
    <name evidence="1" type="ORF">DYO72_23680</name>
</gene>
<name>A0A605DDK8_SALMO</name>
<reference evidence="1" key="1">
    <citation type="submission" date="2018-08" db="EMBL/GenBank/DDBJ databases">
        <authorList>
            <consortium name="NARMS: The National Antimicrobial Resistance Monitoring System"/>
        </authorList>
    </citation>
    <scope>NUCLEOTIDE SEQUENCE</scope>
    <source>
        <strain evidence="1">CVM N17S1479</strain>
    </source>
</reference>
<comment type="caution">
    <text evidence="1">The sequence shown here is derived from an EMBL/GenBank/DDBJ whole genome shotgun (WGS) entry which is preliminary data.</text>
</comment>
<proteinExistence type="predicted"/>
<sequence length="197" mass="22643">MARKPEIGATRDSYVYRLRVPADLKEQWDSWCSRTDRKSSDVMRTLMRQIVEDDITAEARRRVFFQAADRPDDAPKERVEVRLTATEHQAIATKAEAEGCSIQRWIVNCVRAHLTHEPQFTMEATKALWESSYQLRAIGRNLNQIAKRLNEGLPGTIRAEQIEKLSTFIYQHAEKVAKVQDASLSRWGVEIEEDGNA</sequence>
<organism evidence="1">
    <name type="scientific">Salmonella montevideo</name>
    <dbReference type="NCBI Taxonomy" id="115981"/>
    <lineage>
        <taxon>Bacteria</taxon>
        <taxon>Pseudomonadati</taxon>
        <taxon>Pseudomonadota</taxon>
        <taxon>Gammaproteobacteria</taxon>
        <taxon>Enterobacterales</taxon>
        <taxon>Enterobacteriaceae</taxon>
        <taxon>Salmonella</taxon>
    </lineage>
</organism>
<dbReference type="EMBL" id="AAKPPR010000019">
    <property type="protein sequence ID" value="ECU3336519.1"/>
    <property type="molecule type" value="Genomic_DNA"/>
</dbReference>
<dbReference type="InterPro" id="IPR053842">
    <property type="entry name" value="NikA-like"/>
</dbReference>
<accession>A0A605DDK8</accession>
<dbReference type="AlphaFoldDB" id="A0A605DDK8"/>